<feature type="transmembrane region" description="Helical" evidence="2">
    <location>
        <begin position="116"/>
        <end position="134"/>
    </location>
</feature>
<feature type="transmembrane region" description="Helical" evidence="2">
    <location>
        <begin position="141"/>
        <end position="160"/>
    </location>
</feature>
<keyword evidence="4" id="KW-1185">Reference proteome</keyword>
<feature type="transmembrane region" description="Helical" evidence="2">
    <location>
        <begin position="340"/>
        <end position="362"/>
    </location>
</feature>
<evidence type="ECO:0000313" key="3">
    <source>
        <dbReference type="EMBL" id="PHN08489.1"/>
    </source>
</evidence>
<feature type="transmembrane region" description="Helical" evidence="2">
    <location>
        <begin position="260"/>
        <end position="281"/>
    </location>
</feature>
<keyword evidence="1" id="KW-0813">Transport</keyword>
<dbReference type="Proteomes" id="UP000223913">
    <property type="component" value="Unassembled WGS sequence"/>
</dbReference>
<accession>A0A2D0NJV9</accession>
<organism evidence="3 4">
    <name type="scientific">Flavilitoribacter nigricans (strain ATCC 23147 / DSM 23189 / NBRC 102662 / NCIMB 1420 / SS-2)</name>
    <name type="common">Lewinella nigricans</name>
    <dbReference type="NCBI Taxonomy" id="1122177"/>
    <lineage>
        <taxon>Bacteria</taxon>
        <taxon>Pseudomonadati</taxon>
        <taxon>Bacteroidota</taxon>
        <taxon>Saprospiria</taxon>
        <taxon>Saprospirales</taxon>
        <taxon>Lewinellaceae</taxon>
        <taxon>Flavilitoribacter</taxon>
    </lineage>
</organism>
<keyword evidence="2" id="KW-1133">Transmembrane helix</keyword>
<name>A0A2D0NJV9_FLAN2</name>
<dbReference type="InterPro" id="IPR002528">
    <property type="entry name" value="MATE_fam"/>
</dbReference>
<dbReference type="PANTHER" id="PTHR43298:SF2">
    <property type="entry name" value="FMN_FAD EXPORTER YEEO-RELATED"/>
    <property type="match status" value="1"/>
</dbReference>
<evidence type="ECO:0000256" key="2">
    <source>
        <dbReference type="SAM" id="Phobius"/>
    </source>
</evidence>
<dbReference type="GO" id="GO:0015297">
    <property type="term" value="F:antiporter activity"/>
    <property type="evidence" value="ECO:0007669"/>
    <property type="project" value="InterPro"/>
</dbReference>
<feature type="transmembrane region" description="Helical" evidence="2">
    <location>
        <begin position="68"/>
        <end position="96"/>
    </location>
</feature>
<feature type="transmembrane region" description="Helical" evidence="2">
    <location>
        <begin position="302"/>
        <end position="320"/>
    </location>
</feature>
<dbReference type="OrthoDB" id="9780160at2"/>
<dbReference type="GO" id="GO:0005886">
    <property type="term" value="C:plasma membrane"/>
    <property type="evidence" value="ECO:0007669"/>
    <property type="project" value="TreeGrafter"/>
</dbReference>
<feature type="transmembrane region" description="Helical" evidence="2">
    <location>
        <begin position="399"/>
        <end position="418"/>
    </location>
</feature>
<dbReference type="Pfam" id="PF01554">
    <property type="entry name" value="MatE"/>
    <property type="match status" value="2"/>
</dbReference>
<sequence length="428" mass="48207">MLGSAAQNVIALSDSVFLYHLSEQDFAAIGFVGVFYLVVAAIGYGFSRGGQLLIARRMGAMEPEQVGRIFYSMVYYELGLAIVMFLFMQYGCYYFFSLFIDSDIIFYKSLEYLEYRSWGVFFSYIGVAIIALYTGVARTSFIVIDTVVLAVVNIALDYGLVFGHWGLPQMGIAGAGLASTVAEVVAFVVFGLYILFDQHARIYRLFHLPKVDFSLIRKQYKLSFPIVAQAFVGLGSWFVFFGIVENLGERELAITNLVRMVYLILSIPCWGFSSGVNTLVSNFIGQQKRQAVVPIIWKTAKLSWISTMIIALPVVIFPTYLLYPLLGGEDMSLITDAQPIFWVLLIILSSFAVGGVFFNGLVGTGATYYGLKIQTWCAVFYLAYIYIEVNFTHGGLAWAWASEIFYWLAMIILTYRYLVSNRWHGFRL</sequence>
<feature type="transmembrane region" description="Helical" evidence="2">
    <location>
        <begin position="222"/>
        <end position="240"/>
    </location>
</feature>
<proteinExistence type="predicted"/>
<gene>
    <name evidence="3" type="ORF">CRP01_00835</name>
</gene>
<feature type="transmembrane region" description="Helical" evidence="2">
    <location>
        <begin position="369"/>
        <end position="387"/>
    </location>
</feature>
<evidence type="ECO:0008006" key="5">
    <source>
        <dbReference type="Google" id="ProtNLM"/>
    </source>
</evidence>
<comment type="caution">
    <text evidence="3">The sequence shown here is derived from an EMBL/GenBank/DDBJ whole genome shotgun (WGS) entry which is preliminary data.</text>
</comment>
<dbReference type="PANTHER" id="PTHR43298">
    <property type="entry name" value="MULTIDRUG RESISTANCE PROTEIN NORM-RELATED"/>
    <property type="match status" value="1"/>
</dbReference>
<dbReference type="GO" id="GO:0042910">
    <property type="term" value="F:xenobiotic transmembrane transporter activity"/>
    <property type="evidence" value="ECO:0007669"/>
    <property type="project" value="InterPro"/>
</dbReference>
<reference evidence="3 4" key="1">
    <citation type="submission" date="2017-10" db="EMBL/GenBank/DDBJ databases">
        <title>The draft genome sequence of Lewinella nigricans NBRC 102662.</title>
        <authorList>
            <person name="Wang K."/>
        </authorList>
    </citation>
    <scope>NUCLEOTIDE SEQUENCE [LARGE SCALE GENOMIC DNA]</scope>
    <source>
        <strain evidence="3 4">NBRC 102662</strain>
    </source>
</reference>
<keyword evidence="2" id="KW-0472">Membrane</keyword>
<protein>
    <recommendedName>
        <fullName evidence="5">MATE family efflux transporter</fullName>
    </recommendedName>
</protein>
<dbReference type="InterPro" id="IPR050222">
    <property type="entry name" value="MATE_MdtK"/>
</dbReference>
<evidence type="ECO:0000256" key="1">
    <source>
        <dbReference type="ARBA" id="ARBA00022448"/>
    </source>
</evidence>
<dbReference type="EMBL" id="PDUD01000001">
    <property type="protein sequence ID" value="PHN08489.1"/>
    <property type="molecule type" value="Genomic_DNA"/>
</dbReference>
<evidence type="ECO:0000313" key="4">
    <source>
        <dbReference type="Proteomes" id="UP000223913"/>
    </source>
</evidence>
<feature type="transmembrane region" description="Helical" evidence="2">
    <location>
        <begin position="172"/>
        <end position="196"/>
    </location>
</feature>
<feature type="transmembrane region" description="Helical" evidence="2">
    <location>
        <begin position="26"/>
        <end position="47"/>
    </location>
</feature>
<dbReference type="CDD" id="cd13133">
    <property type="entry name" value="MATE_like_7"/>
    <property type="match status" value="1"/>
</dbReference>
<dbReference type="RefSeq" id="WP_099148081.1">
    <property type="nucleotide sequence ID" value="NZ_PDUD01000001.1"/>
</dbReference>
<dbReference type="AlphaFoldDB" id="A0A2D0NJV9"/>
<keyword evidence="2" id="KW-0812">Transmembrane</keyword>